<dbReference type="Pfam" id="PF12913">
    <property type="entry name" value="SH3_6"/>
    <property type="match status" value="1"/>
</dbReference>
<dbReference type="InterPro" id="IPR051202">
    <property type="entry name" value="Peptidase_C40"/>
</dbReference>
<evidence type="ECO:0000313" key="7">
    <source>
        <dbReference type="EMBL" id="KGQ20551.1"/>
    </source>
</evidence>
<feature type="domain" description="NlpC/P60" evidence="6">
    <location>
        <begin position="312"/>
        <end position="466"/>
    </location>
</feature>
<comment type="similarity">
    <text evidence="1">Belongs to the peptidase C40 family.</text>
</comment>
<dbReference type="Proteomes" id="UP000030518">
    <property type="component" value="Unassembled WGS sequence"/>
</dbReference>
<keyword evidence="2" id="KW-0645">Protease</keyword>
<evidence type="ECO:0000256" key="2">
    <source>
        <dbReference type="ARBA" id="ARBA00022670"/>
    </source>
</evidence>
<keyword evidence="8" id="KW-1185">Reference proteome</keyword>
<dbReference type="eggNOG" id="COG0791">
    <property type="taxonomic scope" value="Bacteria"/>
</dbReference>
<gene>
    <name evidence="7" type="ORF">LF41_1088</name>
</gene>
<dbReference type="EMBL" id="JRKJ01000002">
    <property type="protein sequence ID" value="KGQ20551.1"/>
    <property type="molecule type" value="Genomic_DNA"/>
</dbReference>
<dbReference type="SUPFAM" id="SSF54001">
    <property type="entry name" value="Cysteine proteinases"/>
    <property type="match status" value="1"/>
</dbReference>
<dbReference type="OrthoDB" id="9808890at2"/>
<feature type="signal peptide" evidence="5">
    <location>
        <begin position="1"/>
        <end position="23"/>
    </location>
</feature>
<evidence type="ECO:0000256" key="1">
    <source>
        <dbReference type="ARBA" id="ARBA00007074"/>
    </source>
</evidence>
<dbReference type="PROSITE" id="PS51935">
    <property type="entry name" value="NLPC_P60"/>
    <property type="match status" value="1"/>
</dbReference>
<organism evidence="7 8">
    <name type="scientific">Lysobacter dokdonensis DS-58</name>
    <dbReference type="NCBI Taxonomy" id="1300345"/>
    <lineage>
        <taxon>Bacteria</taxon>
        <taxon>Pseudomonadati</taxon>
        <taxon>Pseudomonadota</taxon>
        <taxon>Gammaproteobacteria</taxon>
        <taxon>Lysobacterales</taxon>
        <taxon>Lysobacteraceae</taxon>
        <taxon>Noviluteimonas</taxon>
    </lineage>
</organism>
<protein>
    <recommendedName>
        <fullName evidence="6">NlpC/P60 domain-containing protein</fullName>
    </recommendedName>
</protein>
<evidence type="ECO:0000256" key="5">
    <source>
        <dbReference type="SAM" id="SignalP"/>
    </source>
</evidence>
<dbReference type="PIRSF" id="PIRSF019015">
    <property type="entry name" value="P60_peptidase_YkfC"/>
    <property type="match status" value="1"/>
</dbReference>
<keyword evidence="3" id="KW-0378">Hydrolase</keyword>
<dbReference type="RefSeq" id="WP_036165010.1">
    <property type="nucleotide sequence ID" value="NZ_JRKJ01000002.1"/>
</dbReference>
<evidence type="ECO:0000313" key="8">
    <source>
        <dbReference type="Proteomes" id="UP000030518"/>
    </source>
</evidence>
<feature type="chain" id="PRO_5002007285" description="NlpC/P60 domain-containing protein" evidence="5">
    <location>
        <begin position="24"/>
        <end position="469"/>
    </location>
</feature>
<dbReference type="PANTHER" id="PTHR47053">
    <property type="entry name" value="MUREIN DD-ENDOPEPTIDASE MEPH-RELATED"/>
    <property type="match status" value="1"/>
</dbReference>
<evidence type="ECO:0000256" key="4">
    <source>
        <dbReference type="ARBA" id="ARBA00022807"/>
    </source>
</evidence>
<keyword evidence="5" id="KW-0732">Signal</keyword>
<dbReference type="PANTHER" id="PTHR47053:SF1">
    <property type="entry name" value="MUREIN DD-ENDOPEPTIDASE MEPH-RELATED"/>
    <property type="match status" value="1"/>
</dbReference>
<accession>A0A0A2WK39</accession>
<comment type="caution">
    <text evidence="7">The sequence shown here is derived from an EMBL/GenBank/DDBJ whole genome shotgun (WGS) entry which is preliminary data.</text>
</comment>
<dbReference type="GO" id="GO:0008234">
    <property type="term" value="F:cysteine-type peptidase activity"/>
    <property type="evidence" value="ECO:0007669"/>
    <property type="project" value="UniProtKB-KW"/>
</dbReference>
<dbReference type="InterPro" id="IPR039439">
    <property type="entry name" value="SH3b1_dom"/>
</dbReference>
<dbReference type="AlphaFoldDB" id="A0A0A2WK39"/>
<dbReference type="STRING" id="1300345.LF41_1088"/>
<dbReference type="PATRIC" id="fig|1300345.3.peg.409"/>
<sequence>MRIRPAHSLIAAALLLVLAPAFAREPAQLVRPAHGVVGVEDAQLDPDFWVGKLGAQADRVLLDKAAIDAANAAMRAQDPTIHDLAALPASITSQQAREWIEDLSERPTRTLYDEKHQVVPAATLDGLVDALALDKLPASAATRYALVVDRAALRTFPTALRVFSSDEDTDIDRFQESALFPGTPVAIVHESRDGQWAFVVSPRYRAWIETKHLAIGARDVVLGFPQRAPFRVVTGATVRTVYSPELPQGSQRVLDMSTRLPLAIVAPDRLINGQHPYSSWTVDLPVRNADGGLRIAPALLQKNTDTQGDYLPLTHANIIRQAFKFLGERYGWGHDYDARDCSGFVSEVYASMGVLLPRNTRDQSKSPSLHKTLFDEKSTHEQREATVKSLQTGDLVYIPGHVMMVIGWIGDQPYVIHDTNGGAMRAADGQLRSLHLNGVSVTPLLPLMYDETHRYVDRMTSVVRVATSH</sequence>
<proteinExistence type="inferred from homology"/>
<name>A0A0A2WK39_9GAMM</name>
<dbReference type="Pfam" id="PF00877">
    <property type="entry name" value="NLPC_P60"/>
    <property type="match status" value="1"/>
</dbReference>
<dbReference type="GO" id="GO:0006508">
    <property type="term" value="P:proteolysis"/>
    <property type="evidence" value="ECO:0007669"/>
    <property type="project" value="UniProtKB-KW"/>
</dbReference>
<evidence type="ECO:0000259" key="6">
    <source>
        <dbReference type="PROSITE" id="PS51935"/>
    </source>
</evidence>
<dbReference type="InterPro" id="IPR027017">
    <property type="entry name" value="P60_peptidase_YkfC"/>
</dbReference>
<dbReference type="InterPro" id="IPR000064">
    <property type="entry name" value="NLP_P60_dom"/>
</dbReference>
<dbReference type="InterPro" id="IPR038765">
    <property type="entry name" value="Papain-like_cys_pep_sf"/>
</dbReference>
<evidence type="ECO:0000256" key="3">
    <source>
        <dbReference type="ARBA" id="ARBA00022801"/>
    </source>
</evidence>
<keyword evidence="4" id="KW-0788">Thiol protease</keyword>
<dbReference type="Gene3D" id="3.90.1720.10">
    <property type="entry name" value="endopeptidase domain like (from Nostoc punctiforme)"/>
    <property type="match status" value="1"/>
</dbReference>
<reference evidence="7 8" key="1">
    <citation type="submission" date="2014-09" db="EMBL/GenBank/DDBJ databases">
        <title>Genome sequences of Lysobacter dokdonensis DS-58.</title>
        <authorList>
            <person name="Kim J.F."/>
            <person name="Kwak M.-J."/>
        </authorList>
    </citation>
    <scope>NUCLEOTIDE SEQUENCE [LARGE SCALE GENOMIC DNA]</scope>
    <source>
        <strain evidence="7 8">DS-58</strain>
    </source>
</reference>